<dbReference type="AlphaFoldDB" id="A0A109FRF4"/>
<evidence type="ECO:0000313" key="2">
    <source>
        <dbReference type="Proteomes" id="UP000067111"/>
    </source>
</evidence>
<name>A0A109FRF4_9PSED</name>
<proteinExistence type="predicted"/>
<dbReference type="OrthoDB" id="9781972at2"/>
<sequence length="198" mass="22536">MNRIDTLDWQSLRVELDQQGFAVLPDFLSPPNRLREQLPALLNSLRQEFYAPLAQIANQWNLIAGRPYGFPLQRSTDQRQPSSPLMCLREGESLPLGQAIDDERGFAFQLTALLSSPGQDFTGGELVLIEQRPRMQSRPMVVPLRLGDLAIITTAHRPFKGRKGYYRVTMKRAISRVRSGERVGFFLNFHCTSERVHG</sequence>
<dbReference type="InterPro" id="IPR018655">
    <property type="entry name" value="DUF2086"/>
</dbReference>
<protein>
    <recommendedName>
        <fullName evidence="3">Prolyl 4-hydroxylase</fullName>
    </recommendedName>
</protein>
<dbReference type="Pfam" id="PF09859">
    <property type="entry name" value="Oxygenase-NA"/>
    <property type="match status" value="1"/>
</dbReference>
<organism evidence="1 2">
    <name type="scientific">Pseudomonas palleroniana</name>
    <dbReference type="NCBI Taxonomy" id="191390"/>
    <lineage>
        <taxon>Bacteria</taxon>
        <taxon>Pseudomonadati</taxon>
        <taxon>Pseudomonadota</taxon>
        <taxon>Gammaproteobacteria</taxon>
        <taxon>Pseudomonadales</taxon>
        <taxon>Pseudomonadaceae</taxon>
        <taxon>Pseudomonas</taxon>
    </lineage>
</organism>
<comment type="caution">
    <text evidence="1">The sequence shown here is derived from an EMBL/GenBank/DDBJ whole genome shotgun (WGS) entry which is preliminary data.</text>
</comment>
<evidence type="ECO:0008006" key="3">
    <source>
        <dbReference type="Google" id="ProtNLM"/>
    </source>
</evidence>
<reference evidence="2" key="1">
    <citation type="submission" date="2016-01" db="EMBL/GenBank/DDBJ databases">
        <authorList>
            <person name="Gamez R.M."/>
            <person name="Rodriguez F."/>
            <person name="Bernal J.F."/>
            <person name="Agarwala R."/>
            <person name="Landsman D."/>
            <person name="Marino-Ramirez L."/>
        </authorList>
    </citation>
    <scope>NUCLEOTIDE SEQUENCE [LARGE SCALE GENOMIC DNA]</scope>
    <source>
        <strain evidence="2">Ps006</strain>
    </source>
</reference>
<gene>
    <name evidence="1" type="ORF">AWV77_02765</name>
</gene>
<dbReference type="Proteomes" id="UP000067111">
    <property type="component" value="Unassembled WGS sequence"/>
</dbReference>
<dbReference type="EMBL" id="LRMR01000003">
    <property type="protein sequence ID" value="KWU52809.1"/>
    <property type="molecule type" value="Genomic_DNA"/>
</dbReference>
<accession>A0A109FRF4</accession>
<evidence type="ECO:0000313" key="1">
    <source>
        <dbReference type="EMBL" id="KWU52809.1"/>
    </source>
</evidence>
<dbReference type="RefSeq" id="WP_060752752.1">
    <property type="nucleotide sequence ID" value="NZ_LRMR01000003.1"/>
</dbReference>